<evidence type="ECO:0000313" key="2">
    <source>
        <dbReference type="Proteomes" id="UP000284842"/>
    </source>
</evidence>
<dbReference type="STRING" id="181874.A0A409VZW2"/>
<comment type="caution">
    <text evidence="1">The sequence shown here is derived from an EMBL/GenBank/DDBJ whole genome shotgun (WGS) entry which is preliminary data.</text>
</comment>
<evidence type="ECO:0000313" key="1">
    <source>
        <dbReference type="EMBL" id="PPQ71798.1"/>
    </source>
</evidence>
<keyword evidence="2" id="KW-1185">Reference proteome</keyword>
<dbReference type="OrthoDB" id="284718at2759"/>
<proteinExistence type="predicted"/>
<accession>A0A409VZW2</accession>
<dbReference type="EMBL" id="NHTK01005900">
    <property type="protein sequence ID" value="PPQ71798.1"/>
    <property type="molecule type" value="Genomic_DNA"/>
</dbReference>
<organism evidence="1 2">
    <name type="scientific">Panaeolus cyanescens</name>
    <dbReference type="NCBI Taxonomy" id="181874"/>
    <lineage>
        <taxon>Eukaryota</taxon>
        <taxon>Fungi</taxon>
        <taxon>Dikarya</taxon>
        <taxon>Basidiomycota</taxon>
        <taxon>Agaricomycotina</taxon>
        <taxon>Agaricomycetes</taxon>
        <taxon>Agaricomycetidae</taxon>
        <taxon>Agaricales</taxon>
        <taxon>Agaricineae</taxon>
        <taxon>Galeropsidaceae</taxon>
        <taxon>Panaeolus</taxon>
    </lineage>
</organism>
<protein>
    <submittedName>
        <fullName evidence="1">Uncharacterized protein</fullName>
    </submittedName>
</protein>
<dbReference type="Proteomes" id="UP000284842">
    <property type="component" value="Unassembled WGS sequence"/>
</dbReference>
<dbReference type="AlphaFoldDB" id="A0A409VZW2"/>
<sequence length="143" mass="15643">MSAAKDDPRDASLEAPYAMPKTWYRDTSDGLGASGMFLSGLIMVTRNRYLAWPAVILGFNNWINAHPIRAKEGGSSGLSNVVSYNPMPGAFPLAEPAPVFRRSRGGNMMARHDAYEQRFFQGASHKFTVKNLKHGVCNIPGLA</sequence>
<gene>
    <name evidence="1" type="ORF">CVT24_006149</name>
</gene>
<name>A0A409VZW2_9AGAR</name>
<dbReference type="InParanoid" id="A0A409VZW2"/>
<reference evidence="1 2" key="1">
    <citation type="journal article" date="2018" name="Evol. Lett.">
        <title>Horizontal gene cluster transfer increased hallucinogenic mushroom diversity.</title>
        <authorList>
            <person name="Reynolds H.T."/>
            <person name="Vijayakumar V."/>
            <person name="Gluck-Thaler E."/>
            <person name="Korotkin H.B."/>
            <person name="Matheny P.B."/>
            <person name="Slot J.C."/>
        </authorList>
    </citation>
    <scope>NUCLEOTIDE SEQUENCE [LARGE SCALE GENOMIC DNA]</scope>
    <source>
        <strain evidence="1 2">2629</strain>
    </source>
</reference>